<keyword evidence="7" id="KW-0966">Cell projection</keyword>
<feature type="domain" description="Flagellar hook protein FlgE/F/G-like D1" evidence="6">
    <location>
        <begin position="81"/>
        <end position="145"/>
    </location>
</feature>
<dbReference type="PANTHER" id="PTHR30435:SF18">
    <property type="entry name" value="FLAGELLAR BASAL-BODY ROD PROTEIN FLGF"/>
    <property type="match status" value="1"/>
</dbReference>
<feature type="domain" description="Flagellar basal-body/hook protein C-terminal" evidence="5">
    <location>
        <begin position="198"/>
        <end position="240"/>
    </location>
</feature>
<dbReference type="Pfam" id="PF22692">
    <property type="entry name" value="LlgE_F_G_D1"/>
    <property type="match status" value="1"/>
</dbReference>
<dbReference type="InterPro" id="IPR020013">
    <property type="entry name" value="Flagellar_FlgE/F/G"/>
</dbReference>
<evidence type="ECO:0000313" key="7">
    <source>
        <dbReference type="EMBL" id="OIR08426.1"/>
    </source>
</evidence>
<evidence type="ECO:0000256" key="2">
    <source>
        <dbReference type="ARBA" id="ARBA00038560"/>
    </source>
</evidence>
<evidence type="ECO:0000259" key="6">
    <source>
        <dbReference type="Pfam" id="PF22692"/>
    </source>
</evidence>
<sequence length="247" mass="25950">MDRLIYTAMTGASHTMQQQASVAQNLANVNTPGFRSAIDTFRSVPLVGEGLPTRTFVVDSTAGTDFTPGVLQATGRTLDLAVDGKGWIAVEDANGNEAYTRNGSLQVLPNGILQSRTGMNVVGDSGPITIPPDTQVTIAKDGTISTVPSGTMAAQEVIVGRIKLTNPPEDQMVRGEDGLFRTMDGKPADADAKVTVVSGNLEGSNTNMVESLVNMISLSRQFDMQMKMLTTADDNAKQASGVLSVTG</sequence>
<dbReference type="GO" id="GO:0071978">
    <property type="term" value="P:bacterial-type flagellum-dependent swarming motility"/>
    <property type="evidence" value="ECO:0007669"/>
    <property type="project" value="TreeGrafter"/>
</dbReference>
<dbReference type="InterPro" id="IPR001444">
    <property type="entry name" value="Flag_bb_rod_N"/>
</dbReference>
<reference evidence="7" key="1">
    <citation type="submission" date="2016-10" db="EMBL/GenBank/DDBJ databases">
        <title>Sequence of Gallionella enrichment culture.</title>
        <authorList>
            <person name="Poehlein A."/>
            <person name="Muehling M."/>
            <person name="Daniel R."/>
        </authorList>
    </citation>
    <scope>NUCLEOTIDE SEQUENCE</scope>
</reference>
<evidence type="ECO:0000259" key="5">
    <source>
        <dbReference type="Pfam" id="PF06429"/>
    </source>
</evidence>
<dbReference type="AlphaFoldDB" id="A0A1J5SJ22"/>
<keyword evidence="7" id="KW-0969">Cilium</keyword>
<comment type="caution">
    <text evidence="7">The sequence shown here is derived from an EMBL/GenBank/DDBJ whole genome shotgun (WGS) entry which is preliminary data.</text>
</comment>
<dbReference type="SUPFAM" id="SSF117143">
    <property type="entry name" value="Flagellar hook protein flgE"/>
    <property type="match status" value="1"/>
</dbReference>
<dbReference type="Pfam" id="PF00460">
    <property type="entry name" value="Flg_bb_rod"/>
    <property type="match status" value="1"/>
</dbReference>
<dbReference type="InterPro" id="IPR012836">
    <property type="entry name" value="FlgF"/>
</dbReference>
<keyword evidence="7" id="KW-0282">Flagellum</keyword>
<dbReference type="PANTHER" id="PTHR30435">
    <property type="entry name" value="FLAGELLAR PROTEIN"/>
    <property type="match status" value="1"/>
</dbReference>
<comment type="subunit">
    <text evidence="2">The basal body constitutes a major portion of the flagellar organelle and consists of five rings (E,L,P,S, and M) mounted on a central rod. The rod consists of about 26 subunits of FlgG in the distal portion, and FlgB, FlgC and FlgF are thought to build up the proximal portion of the rod with about 6 subunits each.</text>
</comment>
<evidence type="ECO:0000256" key="1">
    <source>
        <dbReference type="ARBA" id="ARBA00009677"/>
    </source>
</evidence>
<dbReference type="InterPro" id="IPR037925">
    <property type="entry name" value="FlgE/F/G-like"/>
</dbReference>
<proteinExistence type="inferred from homology"/>
<evidence type="ECO:0000256" key="3">
    <source>
        <dbReference type="ARBA" id="ARBA00040228"/>
    </source>
</evidence>
<accession>A0A1J5SJ22</accession>
<dbReference type="GO" id="GO:0030694">
    <property type="term" value="C:bacterial-type flagellum basal body, rod"/>
    <property type="evidence" value="ECO:0007669"/>
    <property type="project" value="InterPro"/>
</dbReference>
<protein>
    <recommendedName>
        <fullName evidence="3">Flagellar basal-body rod protein FlgF</fullName>
    </recommendedName>
</protein>
<comment type="similarity">
    <text evidence="1">Belongs to the flagella basal body rod proteins family.</text>
</comment>
<evidence type="ECO:0000259" key="4">
    <source>
        <dbReference type="Pfam" id="PF00460"/>
    </source>
</evidence>
<dbReference type="NCBIfam" id="TIGR03506">
    <property type="entry name" value="FlgEFG_subfam"/>
    <property type="match status" value="1"/>
</dbReference>
<dbReference type="EMBL" id="MLJW01000031">
    <property type="protein sequence ID" value="OIR08426.1"/>
    <property type="molecule type" value="Genomic_DNA"/>
</dbReference>
<name>A0A1J5SJ22_9ZZZZ</name>
<dbReference type="NCBIfam" id="NF009280">
    <property type="entry name" value="PRK12640.1"/>
    <property type="match status" value="1"/>
</dbReference>
<dbReference type="Pfam" id="PF06429">
    <property type="entry name" value="Flg_bbr_C"/>
    <property type="match status" value="1"/>
</dbReference>
<dbReference type="InterPro" id="IPR010930">
    <property type="entry name" value="Flg_bb/hook_C_dom"/>
</dbReference>
<organism evidence="7">
    <name type="scientific">mine drainage metagenome</name>
    <dbReference type="NCBI Taxonomy" id="410659"/>
    <lineage>
        <taxon>unclassified sequences</taxon>
        <taxon>metagenomes</taxon>
        <taxon>ecological metagenomes</taxon>
    </lineage>
</organism>
<dbReference type="NCBIfam" id="TIGR02490">
    <property type="entry name" value="flgF"/>
    <property type="match status" value="1"/>
</dbReference>
<feature type="domain" description="Flagellar basal body rod protein N-terminal" evidence="4">
    <location>
        <begin position="5"/>
        <end position="35"/>
    </location>
</feature>
<gene>
    <name evidence="7" type="primary">flgF_3</name>
    <name evidence="7" type="ORF">GALL_92200</name>
</gene>
<dbReference type="InterPro" id="IPR053967">
    <property type="entry name" value="LlgE_F_G-like_D1"/>
</dbReference>